<gene>
    <name evidence="2" type="ORF">EZMO1_2468</name>
</gene>
<proteinExistence type="predicted"/>
<dbReference type="PANTHER" id="PTHR37829">
    <property type="entry name" value="PHAGE-LIKE ELEMENT PBSX PROTEIN XKDT"/>
    <property type="match status" value="1"/>
</dbReference>
<dbReference type="Proteomes" id="UP000071065">
    <property type="component" value="Chromosome"/>
</dbReference>
<dbReference type="AlphaFoldDB" id="A0A142BCS6"/>
<organism evidence="2 3">
    <name type="scientific">Endozoicomonas montiporae CL-33</name>
    <dbReference type="NCBI Taxonomy" id="570277"/>
    <lineage>
        <taxon>Bacteria</taxon>
        <taxon>Pseudomonadati</taxon>
        <taxon>Pseudomonadota</taxon>
        <taxon>Gammaproteobacteria</taxon>
        <taxon>Oceanospirillales</taxon>
        <taxon>Endozoicomonadaceae</taxon>
        <taxon>Endozoicomonas</taxon>
    </lineage>
</organism>
<dbReference type="STRING" id="570277.EZMO1_2468"/>
<accession>A0A142BCS6</accession>
<reference evidence="2 3" key="1">
    <citation type="journal article" date="2016" name="Front. Microbiol.">
        <title>Genomic Insight into the Host-Endosymbiont Relationship of Endozoicomonas montiporae CL-33(T) with its Coral Host.</title>
        <authorList>
            <person name="Ding J.-Y."/>
            <person name="Shiu J.-H."/>
            <person name="Chen W.-M."/>
            <person name="Chiang Y.-R."/>
            <person name="Tang S.-L."/>
        </authorList>
    </citation>
    <scope>NUCLEOTIDE SEQUENCE [LARGE SCALE GENOMIC DNA]</scope>
    <source>
        <strain evidence="2 3">CL-33</strain>
    </source>
</reference>
<dbReference type="OrthoDB" id="6103450at2"/>
<dbReference type="PANTHER" id="PTHR37829:SF3">
    <property type="entry name" value="PROTEIN JAYE-RELATED"/>
    <property type="match status" value="1"/>
</dbReference>
<dbReference type="RefSeq" id="WP_061509496.1">
    <property type="nucleotide sequence ID" value="NZ_CP013251.1"/>
</dbReference>
<sequence length="393" mass="44222">MPINNHQEDFEQIVQAAGIPTTEEEMRAEWDQINEDNGSQISNDSRWSPFWRLISEIVTKPALWTVQFLINQLLPNSFIKTATGMFLDILAWALNLIRKDATKAIGMLTFTRESTGTAVSIPAGTVVQSTPINGQVYELITLTDTQFPEGELTVDVNAEAREAGENYNLAPGYYSVLPEDIAGVTEVNNGQEWLTTPGADKESDDELRLRCRNQFTAVGLFHHDAAYKQIISEFAGIRTDYLYFEHEAPRGPGTANCYIMIESGIPPQDFIDDINQHVDDNGYHGHGDSMICYPMPDVETDVVVTVWPVANLNAQERTGLQEGVANYIRAAFRQNNEYSPTQTWPQSRFSFSKLTQELHRTFPEIESLDFENRDIVTAIELATLGELTVKLEY</sequence>
<feature type="domain" description="Baseplate protein J-like barrel" evidence="1">
    <location>
        <begin position="108"/>
        <end position="195"/>
    </location>
</feature>
<dbReference type="InterPro" id="IPR052399">
    <property type="entry name" value="Phage_Baseplate_Assmbl_Protein"/>
</dbReference>
<dbReference type="Pfam" id="PF04865">
    <property type="entry name" value="Baseplate_J"/>
    <property type="match status" value="1"/>
</dbReference>
<dbReference type="KEGG" id="emp:EZMO1_2468"/>
<evidence type="ECO:0000259" key="1">
    <source>
        <dbReference type="Pfam" id="PF04865"/>
    </source>
</evidence>
<evidence type="ECO:0000313" key="3">
    <source>
        <dbReference type="Proteomes" id="UP000071065"/>
    </source>
</evidence>
<protein>
    <submittedName>
        <fullName evidence="2">Baseplate J family protein</fullName>
    </submittedName>
</protein>
<name>A0A142BCS6_9GAMM</name>
<dbReference type="EMBL" id="CP013251">
    <property type="protein sequence ID" value="AMO56552.1"/>
    <property type="molecule type" value="Genomic_DNA"/>
</dbReference>
<dbReference type="InterPro" id="IPR006949">
    <property type="entry name" value="Barrel_Baseplate_J-like"/>
</dbReference>
<dbReference type="PATRIC" id="fig|570277.3.peg.2649"/>
<evidence type="ECO:0000313" key="2">
    <source>
        <dbReference type="EMBL" id="AMO56552.1"/>
    </source>
</evidence>